<proteinExistence type="predicted"/>
<keyword evidence="4" id="KW-1185">Reference proteome</keyword>
<dbReference type="STRING" id="1294263.JCM21531_2494"/>
<comment type="caution">
    <text evidence="3">The sequence shown here is derived from an EMBL/GenBank/DDBJ whole genome shotgun (WGS) entry which is preliminary data.</text>
</comment>
<gene>
    <name evidence="3" type="ORF">JCM21531_2494</name>
</gene>
<dbReference type="Proteomes" id="UP000019109">
    <property type="component" value="Unassembled WGS sequence"/>
</dbReference>
<dbReference type="EMBL" id="BAVR01000028">
    <property type="protein sequence ID" value="GAE89004.1"/>
    <property type="molecule type" value="Genomic_DNA"/>
</dbReference>
<evidence type="ECO:0000256" key="1">
    <source>
        <dbReference type="SAM" id="Coils"/>
    </source>
</evidence>
<keyword evidence="1" id="KW-0175">Coiled coil</keyword>
<keyword evidence="2" id="KW-1133">Transmembrane helix</keyword>
<evidence type="ECO:0000256" key="2">
    <source>
        <dbReference type="SAM" id="Phobius"/>
    </source>
</evidence>
<dbReference type="RefSeq" id="WP_038289143.1">
    <property type="nucleotide sequence ID" value="NZ_BAVR01000028.1"/>
</dbReference>
<keyword evidence="2" id="KW-0472">Membrane</keyword>
<feature type="transmembrane region" description="Helical" evidence="2">
    <location>
        <begin position="6"/>
        <end position="25"/>
    </location>
</feature>
<dbReference type="AlphaFoldDB" id="W4V8D1"/>
<dbReference type="InterPro" id="IPR046118">
    <property type="entry name" value="DUF6115"/>
</dbReference>
<keyword evidence="2" id="KW-0812">Transmembrane</keyword>
<reference evidence="3" key="1">
    <citation type="journal article" date="2014" name="Genome Announc.">
        <title>Draft Genome Sequence of Clostridium straminisolvens Strain JCM 21531T, Isolated from a Cellulose-Degrading Bacterial Community.</title>
        <authorList>
            <person name="Yuki M."/>
            <person name="Oshima K."/>
            <person name="Suda W."/>
            <person name="Sakamoto M."/>
            <person name="Kitamura K."/>
            <person name="Iida T."/>
            <person name="Hattori M."/>
            <person name="Ohkuma M."/>
        </authorList>
    </citation>
    <scope>NUCLEOTIDE SEQUENCE [LARGE SCALE GENOMIC DNA]</scope>
    <source>
        <strain evidence="3">JCM 21531</strain>
    </source>
</reference>
<sequence>MTGFYVSMMFIGILLILISLALILYDKKKSIDDEKRIDEKRQELAKIITDADLMVEELNKFSDYVISQVEQKNKETLDLIKDAEERLEKLTKECTNVSMDSGKERFDFNTEDSFAESKSDLVVDSIESIKFEETPVSAAKPYQIKLQGITDDKVIPINSKHKEVLALAQKGLNETEIAKKLSIGKGEIQLILGVNK</sequence>
<accession>W4V8D1</accession>
<protein>
    <submittedName>
        <fullName evidence="3">Uncharacterized protein</fullName>
    </submittedName>
</protein>
<name>W4V8D1_9FIRM</name>
<organism evidence="3 4">
    <name type="scientific">Acetivibrio straminisolvens JCM 21531</name>
    <dbReference type="NCBI Taxonomy" id="1294263"/>
    <lineage>
        <taxon>Bacteria</taxon>
        <taxon>Bacillati</taxon>
        <taxon>Bacillota</taxon>
        <taxon>Clostridia</taxon>
        <taxon>Eubacteriales</taxon>
        <taxon>Oscillospiraceae</taxon>
        <taxon>Acetivibrio</taxon>
    </lineage>
</organism>
<evidence type="ECO:0000313" key="4">
    <source>
        <dbReference type="Proteomes" id="UP000019109"/>
    </source>
</evidence>
<dbReference type="OrthoDB" id="1954102at2"/>
<feature type="coiled-coil region" evidence="1">
    <location>
        <begin position="66"/>
        <end position="100"/>
    </location>
</feature>
<dbReference type="Pfam" id="PF19610">
    <property type="entry name" value="DUF6115"/>
    <property type="match status" value="1"/>
</dbReference>
<evidence type="ECO:0000313" key="3">
    <source>
        <dbReference type="EMBL" id="GAE89004.1"/>
    </source>
</evidence>